<dbReference type="Gene3D" id="1.10.287.470">
    <property type="entry name" value="Helix hairpin bin"/>
    <property type="match status" value="1"/>
</dbReference>
<sequence length="412" mass="45163">MVRHLANNKKKIAIIAITAISLFFSAYQGLHTKNVAKGQDTRDTKPLVDVLTVQRKDMMKTIDLTGQTVPESQVDIAAKYTGKITQVNVELGQYVTPGQILLSQDSSDIDISIVQNNASFRQANADAIESNAAFEANYQKAQSDYQHSVTTYQRYKTLYSQGAISREVLDNAEQQMISSQSAMDTWSKQLMAGSAASVESKRANRDKAQSVIDALKNQKDDLTLRAPRSGMIGFRQAEVGNIVSAGQKVLSIVDNSNIYIDCSVSEQDIGQMVLGLPTTIGIESLGKSFNGRIIYISPSIDSKTQAFTIRMILDKPDDSIRSGMFARSTINTILRSQTLYVPKEAVLSLNGKDRIFVVNSSNQVEERIVQLGLRNDKSIEILSGIQEGETIAVSNLARLKTGSDITPNILAE</sequence>
<dbReference type="EMBL" id="FOTS01000009">
    <property type="protein sequence ID" value="SFL57646.1"/>
    <property type="molecule type" value="Genomic_DNA"/>
</dbReference>
<dbReference type="Pfam" id="PF25954">
    <property type="entry name" value="Beta-barrel_RND_2"/>
    <property type="match status" value="1"/>
</dbReference>
<evidence type="ECO:0000256" key="1">
    <source>
        <dbReference type="ARBA" id="ARBA00009477"/>
    </source>
</evidence>
<evidence type="ECO:0000256" key="2">
    <source>
        <dbReference type="SAM" id="Coils"/>
    </source>
</evidence>
<feature type="coiled-coil region" evidence="2">
    <location>
        <begin position="198"/>
        <end position="225"/>
    </location>
</feature>
<keyword evidence="8" id="KW-1185">Reference proteome</keyword>
<feature type="transmembrane region" description="Helical" evidence="3">
    <location>
        <begin position="12"/>
        <end position="30"/>
    </location>
</feature>
<dbReference type="Proteomes" id="UP000199520">
    <property type="component" value="Unassembled WGS sequence"/>
</dbReference>
<dbReference type="InterPro" id="IPR058792">
    <property type="entry name" value="Beta-barrel_RND_2"/>
</dbReference>
<dbReference type="OrthoDB" id="1625414at2"/>
<dbReference type="InterPro" id="IPR006143">
    <property type="entry name" value="RND_pump_MFP"/>
</dbReference>
<dbReference type="Gene3D" id="2.40.420.20">
    <property type="match status" value="1"/>
</dbReference>
<keyword evidence="3" id="KW-0472">Membrane</keyword>
<keyword evidence="2" id="KW-0175">Coiled coil</keyword>
<dbReference type="NCBIfam" id="TIGR01730">
    <property type="entry name" value="RND_mfp"/>
    <property type="match status" value="1"/>
</dbReference>
<gene>
    <name evidence="7" type="ORF">SAMN04490355_1009101</name>
</gene>
<reference evidence="8" key="1">
    <citation type="submission" date="2016-10" db="EMBL/GenBank/DDBJ databases">
        <authorList>
            <person name="Varghese N."/>
            <person name="Submissions S."/>
        </authorList>
    </citation>
    <scope>NUCLEOTIDE SEQUENCE [LARGE SCALE GENOMIC DNA]</scope>
    <source>
        <strain evidence="8">DSM 13327</strain>
    </source>
</reference>
<feature type="domain" description="CzcB-like C-terminal circularly permuted SH3-like" evidence="6">
    <location>
        <begin position="340"/>
        <end position="395"/>
    </location>
</feature>
<feature type="domain" description="Multidrug resistance protein MdtA-like barrel-sandwich hybrid" evidence="4">
    <location>
        <begin position="73"/>
        <end position="253"/>
    </location>
</feature>
<organism evidence="7 8">
    <name type="scientific">Pelosinus propionicus DSM 13327</name>
    <dbReference type="NCBI Taxonomy" id="1123291"/>
    <lineage>
        <taxon>Bacteria</taxon>
        <taxon>Bacillati</taxon>
        <taxon>Bacillota</taxon>
        <taxon>Negativicutes</taxon>
        <taxon>Selenomonadales</taxon>
        <taxon>Sporomusaceae</taxon>
        <taxon>Pelosinus</taxon>
    </lineage>
</organism>
<dbReference type="AlphaFoldDB" id="A0A1I4IV39"/>
<evidence type="ECO:0000256" key="3">
    <source>
        <dbReference type="SAM" id="Phobius"/>
    </source>
</evidence>
<dbReference type="GO" id="GO:1990281">
    <property type="term" value="C:efflux pump complex"/>
    <property type="evidence" value="ECO:0007669"/>
    <property type="project" value="TreeGrafter"/>
</dbReference>
<name>A0A1I4IV39_9FIRM</name>
<evidence type="ECO:0000313" key="7">
    <source>
        <dbReference type="EMBL" id="SFL57646.1"/>
    </source>
</evidence>
<proteinExistence type="inferred from homology"/>
<evidence type="ECO:0000259" key="4">
    <source>
        <dbReference type="Pfam" id="PF25917"/>
    </source>
</evidence>
<protein>
    <submittedName>
        <fullName evidence="7">RND family efflux transporter, MFP subunit</fullName>
    </submittedName>
</protein>
<dbReference type="GO" id="GO:0015562">
    <property type="term" value="F:efflux transmembrane transporter activity"/>
    <property type="evidence" value="ECO:0007669"/>
    <property type="project" value="TreeGrafter"/>
</dbReference>
<evidence type="ECO:0000259" key="5">
    <source>
        <dbReference type="Pfam" id="PF25954"/>
    </source>
</evidence>
<accession>A0A1I4IV39</accession>
<dbReference type="PANTHER" id="PTHR30469:SF15">
    <property type="entry name" value="HLYD FAMILY OF SECRETION PROTEINS"/>
    <property type="match status" value="1"/>
</dbReference>
<dbReference type="RefSeq" id="WP_090934249.1">
    <property type="nucleotide sequence ID" value="NZ_FOTS01000009.1"/>
</dbReference>
<dbReference type="SUPFAM" id="SSF111369">
    <property type="entry name" value="HlyD-like secretion proteins"/>
    <property type="match status" value="1"/>
</dbReference>
<keyword evidence="3" id="KW-1133">Transmembrane helix</keyword>
<dbReference type="PANTHER" id="PTHR30469">
    <property type="entry name" value="MULTIDRUG RESISTANCE PROTEIN MDTA"/>
    <property type="match status" value="1"/>
</dbReference>
<evidence type="ECO:0000313" key="8">
    <source>
        <dbReference type="Proteomes" id="UP000199520"/>
    </source>
</evidence>
<feature type="domain" description="CusB-like beta-barrel" evidence="5">
    <location>
        <begin position="259"/>
        <end position="331"/>
    </location>
</feature>
<evidence type="ECO:0000259" key="6">
    <source>
        <dbReference type="Pfam" id="PF25975"/>
    </source>
</evidence>
<dbReference type="InterPro" id="IPR058625">
    <property type="entry name" value="MdtA-like_BSH"/>
</dbReference>
<dbReference type="InterPro" id="IPR058649">
    <property type="entry name" value="CzcB_C"/>
</dbReference>
<keyword evidence="3" id="KW-0812">Transmembrane</keyword>
<dbReference type="STRING" id="1123291.SAMN04490355_1009101"/>
<dbReference type="Pfam" id="PF25917">
    <property type="entry name" value="BSH_RND"/>
    <property type="match status" value="1"/>
</dbReference>
<comment type="similarity">
    <text evidence="1">Belongs to the membrane fusion protein (MFP) (TC 8.A.1) family.</text>
</comment>
<dbReference type="Pfam" id="PF25975">
    <property type="entry name" value="CzcB_C"/>
    <property type="match status" value="1"/>
</dbReference>
<dbReference type="Gene3D" id="2.40.30.170">
    <property type="match status" value="1"/>
</dbReference>
<dbReference type="Gene3D" id="2.40.50.100">
    <property type="match status" value="1"/>
</dbReference>